<dbReference type="SUPFAM" id="SSF54285">
    <property type="entry name" value="MoaD/ThiS"/>
    <property type="match status" value="1"/>
</dbReference>
<dbReference type="Proteomes" id="UP000679725">
    <property type="component" value="Unassembled WGS sequence"/>
</dbReference>
<name>A0ABN7R4Z3_9BACT</name>
<dbReference type="RefSeq" id="WP_215233152.1">
    <property type="nucleotide sequence ID" value="NZ_CAJRAU010000002.1"/>
</dbReference>
<protein>
    <submittedName>
        <fullName evidence="1">Sulfur carrier protein ThiS</fullName>
    </submittedName>
</protein>
<dbReference type="InterPro" id="IPR003749">
    <property type="entry name" value="ThiS/MoaD-like"/>
</dbReference>
<evidence type="ECO:0000313" key="2">
    <source>
        <dbReference type="Proteomes" id="UP000679725"/>
    </source>
</evidence>
<accession>A0ABN7R4Z3</accession>
<dbReference type="InterPro" id="IPR016155">
    <property type="entry name" value="Mopterin_synth/thiamin_S_b"/>
</dbReference>
<dbReference type="PANTHER" id="PTHR34472">
    <property type="entry name" value="SULFUR CARRIER PROTEIN THIS"/>
    <property type="match status" value="1"/>
</dbReference>
<reference evidence="1 2" key="1">
    <citation type="submission" date="2021-04" db="EMBL/GenBank/DDBJ databases">
        <authorList>
            <person name="Rodrigo-Torres L."/>
            <person name="Arahal R. D."/>
            <person name="Lucena T."/>
        </authorList>
    </citation>
    <scope>NUCLEOTIDE SEQUENCE [LARGE SCALE GENOMIC DNA]</scope>
    <source>
        <strain evidence="1 2">CECT 9623</strain>
    </source>
</reference>
<organism evidence="1 2">
    <name type="scientific">Dyadobacter linearis</name>
    <dbReference type="NCBI Taxonomy" id="2823330"/>
    <lineage>
        <taxon>Bacteria</taxon>
        <taxon>Pseudomonadati</taxon>
        <taxon>Bacteroidota</taxon>
        <taxon>Cytophagia</taxon>
        <taxon>Cytophagales</taxon>
        <taxon>Spirosomataceae</taxon>
        <taxon>Dyadobacter</taxon>
    </lineage>
</organism>
<dbReference type="InterPro" id="IPR010035">
    <property type="entry name" value="Thi_S"/>
</dbReference>
<gene>
    <name evidence="1" type="primary">thiS</name>
    <name evidence="1" type="ORF">DYBT9623_01793</name>
</gene>
<proteinExistence type="predicted"/>
<dbReference type="PANTHER" id="PTHR34472:SF1">
    <property type="entry name" value="SULFUR CARRIER PROTEIN THIS"/>
    <property type="match status" value="1"/>
</dbReference>
<dbReference type="NCBIfam" id="TIGR01683">
    <property type="entry name" value="thiS"/>
    <property type="match status" value="1"/>
</dbReference>
<dbReference type="InterPro" id="IPR012675">
    <property type="entry name" value="Beta-grasp_dom_sf"/>
</dbReference>
<dbReference type="Gene3D" id="3.10.20.30">
    <property type="match status" value="1"/>
</dbReference>
<sequence length="67" mass="7408">MEITVNDQSREIPEAYSVQQLLSGLFPDTSTGIAVAINQSVLARSEWERHLLQPNDRITLIKATQGG</sequence>
<comment type="caution">
    <text evidence="1">The sequence shown here is derived from an EMBL/GenBank/DDBJ whole genome shotgun (WGS) entry which is preliminary data.</text>
</comment>
<dbReference type="EMBL" id="CAJRAU010000002">
    <property type="protein sequence ID" value="CAG5069058.1"/>
    <property type="molecule type" value="Genomic_DNA"/>
</dbReference>
<dbReference type="CDD" id="cd00565">
    <property type="entry name" value="Ubl_ThiS"/>
    <property type="match status" value="1"/>
</dbReference>
<evidence type="ECO:0000313" key="1">
    <source>
        <dbReference type="EMBL" id="CAG5069058.1"/>
    </source>
</evidence>
<dbReference type="Pfam" id="PF02597">
    <property type="entry name" value="ThiS"/>
    <property type="match status" value="1"/>
</dbReference>
<keyword evidence="2" id="KW-1185">Reference proteome</keyword>